<dbReference type="AlphaFoldDB" id="A0A9P6YBP4"/>
<dbReference type="Proteomes" id="UP000717996">
    <property type="component" value="Unassembled WGS sequence"/>
</dbReference>
<reference evidence="1" key="1">
    <citation type="journal article" date="2020" name="Microb. Genom.">
        <title>Genetic diversity of clinical and environmental Mucorales isolates obtained from an investigation of mucormycosis cases among solid organ transplant recipients.</title>
        <authorList>
            <person name="Nguyen M.H."/>
            <person name="Kaul D."/>
            <person name="Muto C."/>
            <person name="Cheng S.J."/>
            <person name="Richter R.A."/>
            <person name="Bruno V.M."/>
            <person name="Liu G."/>
            <person name="Beyhan S."/>
            <person name="Sundermann A.J."/>
            <person name="Mounaud S."/>
            <person name="Pasculle A.W."/>
            <person name="Nierman W.C."/>
            <person name="Driscoll E."/>
            <person name="Cumbie R."/>
            <person name="Clancy C.J."/>
            <person name="Dupont C.L."/>
        </authorList>
    </citation>
    <scope>NUCLEOTIDE SEQUENCE</scope>
    <source>
        <strain evidence="1">GL16</strain>
    </source>
</reference>
<gene>
    <name evidence="1" type="ORF">G6F51_006168</name>
</gene>
<evidence type="ECO:0000313" key="1">
    <source>
        <dbReference type="EMBL" id="KAG1544269.1"/>
    </source>
</evidence>
<organism evidence="1 2">
    <name type="scientific">Rhizopus oryzae</name>
    <name type="common">Mucormycosis agent</name>
    <name type="synonym">Rhizopus arrhizus var. delemar</name>
    <dbReference type="NCBI Taxonomy" id="64495"/>
    <lineage>
        <taxon>Eukaryota</taxon>
        <taxon>Fungi</taxon>
        <taxon>Fungi incertae sedis</taxon>
        <taxon>Mucoromycota</taxon>
        <taxon>Mucoromycotina</taxon>
        <taxon>Mucoromycetes</taxon>
        <taxon>Mucorales</taxon>
        <taxon>Mucorineae</taxon>
        <taxon>Rhizopodaceae</taxon>
        <taxon>Rhizopus</taxon>
    </lineage>
</organism>
<proteinExistence type="predicted"/>
<comment type="caution">
    <text evidence="1">The sequence shown here is derived from an EMBL/GenBank/DDBJ whole genome shotgun (WGS) entry which is preliminary data.</text>
</comment>
<dbReference type="OrthoDB" id="2217603at2759"/>
<accession>A0A9P6YBP4</accession>
<protein>
    <submittedName>
        <fullName evidence="1">Uncharacterized protein</fullName>
    </submittedName>
</protein>
<sequence>MHIEFKTVLDKLVKEVSERAQDTSIPGLQIIGTLIYANDLYVGVKEDVAVISNHASHIKDRRETIMLLYKLKFADFD</sequence>
<dbReference type="EMBL" id="JAANIT010000815">
    <property type="protein sequence ID" value="KAG1544269.1"/>
    <property type="molecule type" value="Genomic_DNA"/>
</dbReference>
<evidence type="ECO:0000313" key="2">
    <source>
        <dbReference type="Proteomes" id="UP000717996"/>
    </source>
</evidence>
<name>A0A9P6YBP4_RHIOR</name>